<dbReference type="InterPro" id="IPR003593">
    <property type="entry name" value="AAA+_ATPase"/>
</dbReference>
<dbReference type="EMBL" id="JAVYII010000010">
    <property type="protein sequence ID" value="MDT9595173.1"/>
    <property type="molecule type" value="Genomic_DNA"/>
</dbReference>
<gene>
    <name evidence="6" type="ORF">RDV89_18950</name>
</gene>
<keyword evidence="3 6" id="KW-0067">ATP-binding</keyword>
<protein>
    <submittedName>
        <fullName evidence="6">ATP-binding cassette domain-containing protein</fullName>
    </submittedName>
</protein>
<evidence type="ECO:0000313" key="7">
    <source>
        <dbReference type="Proteomes" id="UP001268542"/>
    </source>
</evidence>
<organism evidence="6 7">
    <name type="scientific">Nocardioides imazamoxiresistens</name>
    <dbReference type="NCBI Taxonomy" id="3231893"/>
    <lineage>
        <taxon>Bacteria</taxon>
        <taxon>Bacillati</taxon>
        <taxon>Actinomycetota</taxon>
        <taxon>Actinomycetes</taxon>
        <taxon>Propionibacteriales</taxon>
        <taxon>Nocardioidaceae</taxon>
        <taxon>Nocardioides</taxon>
    </lineage>
</organism>
<reference evidence="6 7" key="1">
    <citation type="submission" date="2023-08" db="EMBL/GenBank/DDBJ databases">
        <title>Nocardioides seae sp. nov., a bacterium isolated from a soil.</title>
        <authorList>
            <person name="Wang X."/>
        </authorList>
    </citation>
    <scope>NUCLEOTIDE SEQUENCE [LARGE SCALE GENOMIC DNA]</scope>
    <source>
        <strain evidence="6 7">YZH12</strain>
    </source>
</reference>
<keyword evidence="1" id="KW-0677">Repeat</keyword>
<dbReference type="InterPro" id="IPR027417">
    <property type="entry name" value="P-loop_NTPase"/>
</dbReference>
<keyword evidence="2" id="KW-0547">Nucleotide-binding</keyword>
<name>A0ABU3Q0Y2_9ACTN</name>
<dbReference type="Gene3D" id="3.40.50.300">
    <property type="entry name" value="P-loop containing nucleotide triphosphate hydrolases"/>
    <property type="match status" value="2"/>
</dbReference>
<dbReference type="GO" id="GO:0005524">
    <property type="term" value="F:ATP binding"/>
    <property type="evidence" value="ECO:0007669"/>
    <property type="project" value="UniProtKB-KW"/>
</dbReference>
<dbReference type="SMART" id="SM00382">
    <property type="entry name" value="AAA"/>
    <property type="match status" value="2"/>
</dbReference>
<proteinExistence type="predicted"/>
<evidence type="ECO:0000259" key="5">
    <source>
        <dbReference type="PROSITE" id="PS50893"/>
    </source>
</evidence>
<sequence>MPAPASPSSAVVLRDLTFEWPDGTPALTGLDGTFGTGRTGLVGDNGSGKSTLLRLVAGLLAPTGGSIEVTGDVGHLSQTVTLGAAASVADLLGVAAPLAGLRAIEGGDADPAHFEAVGDDWDVEARAVAALDELGLPTDLDRRVGTLSGGETMLVAVTGLRLRRAGVTLLDEPTNNLDRRTRARLADLVDGWPGTLVVVSHDVELLDRMDATAELHANRLTAFGGGFTAWREHLAAEQDAAAQAARTAEQRLKVEQRQRVEAETKLARRERAARKAAGSLPRIVAGKRANAAQVSAGVLRGNLDDKVEAARAALDAAEARVRDDEHIRLDLPDPGVARSRRLAELGDPASPVVVQGPERVALVGGNGVGKTRLLRRLVGDPAEQGPGDGPRARLLTDRYAVLPQRLDDLDESLGALDNVRAVAPGTDPGVVRGQLARMLLRGASVDRPVATLSGGERFRVSLARLLLADPPAQLLVLDEPTNNLDLTSVTQLVDALATYRGALLVVSHDHDFLARLGVDVVLELTREGRLVRRGSLAEVEG</sequence>
<dbReference type="RefSeq" id="WP_315735658.1">
    <property type="nucleotide sequence ID" value="NZ_JAVYII010000010.1"/>
</dbReference>
<evidence type="ECO:0000256" key="4">
    <source>
        <dbReference type="SAM" id="Coils"/>
    </source>
</evidence>
<feature type="coiled-coil region" evidence="4">
    <location>
        <begin position="245"/>
        <end position="272"/>
    </location>
</feature>
<dbReference type="InterPro" id="IPR050611">
    <property type="entry name" value="ABCF"/>
</dbReference>
<dbReference type="Pfam" id="PF00005">
    <property type="entry name" value="ABC_tran"/>
    <property type="match status" value="2"/>
</dbReference>
<evidence type="ECO:0000256" key="2">
    <source>
        <dbReference type="ARBA" id="ARBA00022741"/>
    </source>
</evidence>
<feature type="domain" description="ABC transporter" evidence="5">
    <location>
        <begin position="11"/>
        <end position="242"/>
    </location>
</feature>
<dbReference type="PANTHER" id="PTHR19211">
    <property type="entry name" value="ATP-BINDING TRANSPORT PROTEIN-RELATED"/>
    <property type="match status" value="1"/>
</dbReference>
<keyword evidence="4" id="KW-0175">Coiled coil</keyword>
<dbReference type="PROSITE" id="PS50893">
    <property type="entry name" value="ABC_TRANSPORTER_2"/>
    <property type="match status" value="1"/>
</dbReference>
<dbReference type="SUPFAM" id="SSF52540">
    <property type="entry name" value="P-loop containing nucleoside triphosphate hydrolases"/>
    <property type="match status" value="2"/>
</dbReference>
<dbReference type="PANTHER" id="PTHR19211:SF6">
    <property type="entry name" value="BLL7188 PROTEIN"/>
    <property type="match status" value="1"/>
</dbReference>
<evidence type="ECO:0000256" key="1">
    <source>
        <dbReference type="ARBA" id="ARBA00022737"/>
    </source>
</evidence>
<dbReference type="Proteomes" id="UP001268542">
    <property type="component" value="Unassembled WGS sequence"/>
</dbReference>
<accession>A0ABU3Q0Y2</accession>
<evidence type="ECO:0000313" key="6">
    <source>
        <dbReference type="EMBL" id="MDT9595173.1"/>
    </source>
</evidence>
<comment type="caution">
    <text evidence="6">The sequence shown here is derived from an EMBL/GenBank/DDBJ whole genome shotgun (WGS) entry which is preliminary data.</text>
</comment>
<dbReference type="InterPro" id="IPR003439">
    <property type="entry name" value="ABC_transporter-like_ATP-bd"/>
</dbReference>
<evidence type="ECO:0000256" key="3">
    <source>
        <dbReference type="ARBA" id="ARBA00022840"/>
    </source>
</evidence>
<keyword evidence="7" id="KW-1185">Reference proteome</keyword>